<evidence type="ECO:0000256" key="3">
    <source>
        <dbReference type="ARBA" id="ARBA00007004"/>
    </source>
</evidence>
<evidence type="ECO:0000259" key="9">
    <source>
        <dbReference type="PROSITE" id="PS50850"/>
    </source>
</evidence>
<dbReference type="Proteomes" id="UP000027135">
    <property type="component" value="Unassembled WGS sequence"/>
</dbReference>
<dbReference type="GO" id="GO:1904659">
    <property type="term" value="P:D-glucose transmembrane transport"/>
    <property type="evidence" value="ECO:0007669"/>
    <property type="project" value="TreeGrafter"/>
</dbReference>
<evidence type="ECO:0000256" key="7">
    <source>
        <dbReference type="ARBA" id="ARBA00023136"/>
    </source>
</evidence>
<accession>A0A067RAI9</accession>
<proteinExistence type="inferred from homology"/>
<keyword evidence="4" id="KW-0813">Transport</keyword>
<organism evidence="10 11">
    <name type="scientific">Zootermopsis nevadensis</name>
    <name type="common">Dampwood termite</name>
    <dbReference type="NCBI Taxonomy" id="136037"/>
    <lineage>
        <taxon>Eukaryota</taxon>
        <taxon>Metazoa</taxon>
        <taxon>Ecdysozoa</taxon>
        <taxon>Arthropoda</taxon>
        <taxon>Hexapoda</taxon>
        <taxon>Insecta</taxon>
        <taxon>Pterygota</taxon>
        <taxon>Neoptera</taxon>
        <taxon>Polyneoptera</taxon>
        <taxon>Dictyoptera</taxon>
        <taxon>Blattodea</taxon>
        <taxon>Blattoidea</taxon>
        <taxon>Termitoidae</taxon>
        <taxon>Termopsidae</taxon>
        <taxon>Zootermopsis</taxon>
    </lineage>
</organism>
<keyword evidence="10" id="KW-0762">Sugar transport</keyword>
<feature type="domain" description="Major facilitator superfamily (MFS) profile" evidence="9">
    <location>
        <begin position="52"/>
        <end position="527"/>
    </location>
</feature>
<evidence type="ECO:0000256" key="6">
    <source>
        <dbReference type="ARBA" id="ARBA00022989"/>
    </source>
</evidence>
<dbReference type="PROSITE" id="PS00216">
    <property type="entry name" value="SUGAR_TRANSPORT_1"/>
    <property type="match status" value="1"/>
</dbReference>
<dbReference type="SUPFAM" id="SSF103473">
    <property type="entry name" value="MFS general substrate transporter"/>
    <property type="match status" value="1"/>
</dbReference>
<feature type="transmembrane region" description="Helical" evidence="8">
    <location>
        <begin position="325"/>
        <end position="345"/>
    </location>
</feature>
<reference evidence="10 11" key="1">
    <citation type="journal article" date="2014" name="Nat. Commun.">
        <title>Molecular traces of alternative social organization in a termite genome.</title>
        <authorList>
            <person name="Terrapon N."/>
            <person name="Li C."/>
            <person name="Robertson H.M."/>
            <person name="Ji L."/>
            <person name="Meng X."/>
            <person name="Booth W."/>
            <person name="Chen Z."/>
            <person name="Childers C.P."/>
            <person name="Glastad K.M."/>
            <person name="Gokhale K."/>
            <person name="Gowin J."/>
            <person name="Gronenberg W."/>
            <person name="Hermansen R.A."/>
            <person name="Hu H."/>
            <person name="Hunt B.G."/>
            <person name="Huylmans A.K."/>
            <person name="Khalil S.M."/>
            <person name="Mitchell R.D."/>
            <person name="Munoz-Torres M.C."/>
            <person name="Mustard J.A."/>
            <person name="Pan H."/>
            <person name="Reese J.T."/>
            <person name="Scharf M.E."/>
            <person name="Sun F."/>
            <person name="Vogel H."/>
            <person name="Xiao J."/>
            <person name="Yang W."/>
            <person name="Yang Z."/>
            <person name="Yang Z."/>
            <person name="Zhou J."/>
            <person name="Zhu J."/>
            <person name="Brent C.S."/>
            <person name="Elsik C.G."/>
            <person name="Goodisman M.A."/>
            <person name="Liberles D.A."/>
            <person name="Roe R.M."/>
            <person name="Vargo E.L."/>
            <person name="Vilcinskas A."/>
            <person name="Wang J."/>
            <person name="Bornberg-Bauer E."/>
            <person name="Korb J."/>
            <person name="Zhang G."/>
            <person name="Liebig J."/>
        </authorList>
    </citation>
    <scope>NUCLEOTIDE SEQUENCE [LARGE SCALE GENOMIC DNA]</scope>
    <source>
        <tissue evidence="10">Whole organism</tissue>
    </source>
</reference>
<dbReference type="PANTHER" id="PTHR48023:SF4">
    <property type="entry name" value="D-XYLOSE-PROTON SYMPORTER-LIKE 2"/>
    <property type="match status" value="1"/>
</dbReference>
<feature type="transmembrane region" description="Helical" evidence="8">
    <location>
        <begin position="245"/>
        <end position="266"/>
    </location>
</feature>
<dbReference type="GO" id="GO:0022857">
    <property type="term" value="F:transmembrane transporter activity"/>
    <property type="evidence" value="ECO:0007669"/>
    <property type="project" value="InterPro"/>
</dbReference>
<sequence length="583" mass="62322">MSDEEDTTILLSGKNEDNEKISATVVVRKPASTSDSNVIDVTSRSHVTILLASFVAVLGGLAFGYDMGIITSIMLQIKDTFELTCMEQHVICSTWFIGAIIASFVGGIVVDGCGRRWTICCTASLLVLGSVVSTLATSYPLLLCGRLVGGFAGALSAVAQCIYAAEISEPQSRGRAVLFHQLGVAAGLLLSSIAGTGSDTQWRMVVWLSAIPAIIEGLVALIFLPDSPQFRLLQTSQNLQTKPSPTGCALGNLAETLLLAFGLVFLQQFSGRPAALYYAPRVFLLLGVCPDATFTVAAIILNVIKVGAVSLSLCVVDKIGRRPSLIVGVTCMMTSIALLGLISAMEENEVDLSLNPAVKPCGNMEMGESVPVLPSGRSYHYAAGIGMSSPLLPTGVPPPFPLLPTPVSLVGGDPYASESPWCPVSVDTSLSPSLRYLALFALICYEIAYSFGFGPVTWLLLTEIFPASVKGRAVSLTTSLHWFADLIIPATFTYFISAISLEGVFFCHSVVCLNAIFFVFLFIPETGGKSLHQIVQGIKSMSYKTRMFQNLQGLPCLSKSTWLQQKARQYRQVSHATVESTII</sequence>
<dbReference type="OMA" id="WVNYGCL"/>
<dbReference type="InterPro" id="IPR005828">
    <property type="entry name" value="MFS_sugar_transport-like"/>
</dbReference>
<feature type="transmembrane region" description="Helical" evidence="8">
    <location>
        <begin position="147"/>
        <end position="165"/>
    </location>
</feature>
<gene>
    <name evidence="10" type="ORF">L798_09071</name>
</gene>
<dbReference type="InterPro" id="IPR036259">
    <property type="entry name" value="MFS_trans_sf"/>
</dbReference>
<dbReference type="InterPro" id="IPR003663">
    <property type="entry name" value="Sugar/inositol_transpt"/>
</dbReference>
<dbReference type="Pfam" id="PF00083">
    <property type="entry name" value="Sugar_tr"/>
    <property type="match status" value="3"/>
</dbReference>
<evidence type="ECO:0000256" key="1">
    <source>
        <dbReference type="ARBA" id="ARBA00000618"/>
    </source>
</evidence>
<dbReference type="PROSITE" id="PS50850">
    <property type="entry name" value="MFS"/>
    <property type="match status" value="1"/>
</dbReference>
<keyword evidence="11" id="KW-1185">Reference proteome</keyword>
<comment type="similarity">
    <text evidence="3">Belongs to the major facilitator superfamily. Sugar transporter (TC 2.A.1.1) family. Glucose transporter subfamily.</text>
</comment>
<dbReference type="PANTHER" id="PTHR48023">
    <property type="entry name" value="D-XYLOSE-PROTON SYMPORTER-LIKE 2"/>
    <property type="match status" value="1"/>
</dbReference>
<dbReference type="InterPro" id="IPR005829">
    <property type="entry name" value="Sugar_transporter_CS"/>
</dbReference>
<dbReference type="PRINTS" id="PR00171">
    <property type="entry name" value="SUGRTRNSPORT"/>
</dbReference>
<dbReference type="OrthoDB" id="4142200at2759"/>
<keyword evidence="5 8" id="KW-0812">Transmembrane</keyword>
<dbReference type="EMBL" id="KK852779">
    <property type="protein sequence ID" value="KDR16681.1"/>
    <property type="molecule type" value="Genomic_DNA"/>
</dbReference>
<feature type="transmembrane region" description="Helical" evidence="8">
    <location>
        <begin position="88"/>
        <end position="110"/>
    </location>
</feature>
<evidence type="ECO:0000313" key="10">
    <source>
        <dbReference type="EMBL" id="KDR16681.1"/>
    </source>
</evidence>
<feature type="transmembrane region" description="Helical" evidence="8">
    <location>
        <begin position="436"/>
        <end position="461"/>
    </location>
</feature>
<feature type="transmembrane region" description="Helical" evidence="8">
    <location>
        <begin position="177"/>
        <end position="198"/>
    </location>
</feature>
<evidence type="ECO:0000256" key="2">
    <source>
        <dbReference type="ARBA" id="ARBA00004141"/>
    </source>
</evidence>
<evidence type="ECO:0000256" key="4">
    <source>
        <dbReference type="ARBA" id="ARBA00022448"/>
    </source>
</evidence>
<feature type="transmembrane region" description="Helical" evidence="8">
    <location>
        <begin position="49"/>
        <end position="76"/>
    </location>
</feature>
<evidence type="ECO:0000256" key="5">
    <source>
        <dbReference type="ARBA" id="ARBA00022692"/>
    </source>
</evidence>
<dbReference type="eggNOG" id="KOG0254">
    <property type="taxonomic scope" value="Eukaryota"/>
</dbReference>
<comment type="subcellular location">
    <subcellularLocation>
        <location evidence="2">Membrane</location>
        <topology evidence="2">Multi-pass membrane protein</topology>
    </subcellularLocation>
</comment>
<feature type="transmembrane region" description="Helical" evidence="8">
    <location>
        <begin position="117"/>
        <end position="141"/>
    </location>
</feature>
<comment type="catalytic activity">
    <reaction evidence="1">
        <text>D-glucose(out) = D-glucose(in)</text>
        <dbReference type="Rhea" id="RHEA:60376"/>
        <dbReference type="ChEBI" id="CHEBI:4167"/>
    </reaction>
</comment>
<keyword evidence="6 8" id="KW-1133">Transmembrane helix</keyword>
<dbReference type="STRING" id="136037.A0A067RAI9"/>
<dbReference type="InterPro" id="IPR020846">
    <property type="entry name" value="MFS_dom"/>
</dbReference>
<feature type="transmembrane region" description="Helical" evidence="8">
    <location>
        <begin position="503"/>
        <end position="523"/>
    </location>
</feature>
<protein>
    <submittedName>
        <fullName evidence="10">Solute carrier family 2, facilitated glucose transporter member 10</fullName>
    </submittedName>
</protein>
<dbReference type="Gene3D" id="1.20.1250.20">
    <property type="entry name" value="MFS general substrate transporter like domains"/>
    <property type="match status" value="3"/>
</dbReference>
<dbReference type="InterPro" id="IPR050820">
    <property type="entry name" value="MFS_Sugar_Transporter"/>
</dbReference>
<evidence type="ECO:0000256" key="8">
    <source>
        <dbReference type="SAM" id="Phobius"/>
    </source>
</evidence>
<dbReference type="GO" id="GO:0016020">
    <property type="term" value="C:membrane"/>
    <property type="evidence" value="ECO:0007669"/>
    <property type="project" value="UniProtKB-SubCell"/>
</dbReference>
<feature type="transmembrane region" description="Helical" evidence="8">
    <location>
        <begin position="278"/>
        <end position="304"/>
    </location>
</feature>
<dbReference type="AlphaFoldDB" id="A0A067RAI9"/>
<dbReference type="InParanoid" id="A0A067RAI9"/>
<name>A0A067RAI9_ZOONE</name>
<feature type="transmembrane region" description="Helical" evidence="8">
    <location>
        <begin position="204"/>
        <end position="224"/>
    </location>
</feature>
<evidence type="ECO:0000313" key="11">
    <source>
        <dbReference type="Proteomes" id="UP000027135"/>
    </source>
</evidence>
<feature type="transmembrane region" description="Helical" evidence="8">
    <location>
        <begin position="473"/>
        <end position="497"/>
    </location>
</feature>
<keyword evidence="7 8" id="KW-0472">Membrane</keyword>